<evidence type="ECO:0000259" key="1">
    <source>
        <dbReference type="Pfam" id="PF08242"/>
    </source>
</evidence>
<evidence type="ECO:0000313" key="3">
    <source>
        <dbReference type="Proteomes" id="UP001062165"/>
    </source>
</evidence>
<organism evidence="2 3">
    <name type="scientific">Reichenbachiella carrageenanivorans</name>
    <dbReference type="NCBI Taxonomy" id="2979869"/>
    <lineage>
        <taxon>Bacteria</taxon>
        <taxon>Pseudomonadati</taxon>
        <taxon>Bacteroidota</taxon>
        <taxon>Cytophagia</taxon>
        <taxon>Cytophagales</taxon>
        <taxon>Reichenbachiellaceae</taxon>
        <taxon>Reichenbachiella</taxon>
    </lineage>
</organism>
<dbReference type="InterPro" id="IPR029063">
    <property type="entry name" value="SAM-dependent_MTases_sf"/>
</dbReference>
<dbReference type="GO" id="GO:0032259">
    <property type="term" value="P:methylation"/>
    <property type="evidence" value="ECO:0007669"/>
    <property type="project" value="UniProtKB-KW"/>
</dbReference>
<dbReference type="EMBL" id="CP106735">
    <property type="protein sequence ID" value="UXX81103.1"/>
    <property type="molecule type" value="Genomic_DNA"/>
</dbReference>
<dbReference type="PANTHER" id="PTHR43861:SF6">
    <property type="entry name" value="METHYLTRANSFERASE TYPE 11"/>
    <property type="match status" value="1"/>
</dbReference>
<feature type="domain" description="Methyltransferase type 12" evidence="1">
    <location>
        <begin position="49"/>
        <end position="127"/>
    </location>
</feature>
<dbReference type="PANTHER" id="PTHR43861">
    <property type="entry name" value="TRANS-ACONITATE 2-METHYLTRANSFERASE-RELATED"/>
    <property type="match status" value="1"/>
</dbReference>
<keyword evidence="2" id="KW-0489">Methyltransferase</keyword>
<dbReference type="CDD" id="cd02440">
    <property type="entry name" value="AdoMet_MTases"/>
    <property type="match status" value="1"/>
</dbReference>
<accession>A0ABY6D7Q7</accession>
<dbReference type="Proteomes" id="UP001062165">
    <property type="component" value="Chromosome"/>
</dbReference>
<dbReference type="GO" id="GO:0008168">
    <property type="term" value="F:methyltransferase activity"/>
    <property type="evidence" value="ECO:0007669"/>
    <property type="project" value="UniProtKB-KW"/>
</dbReference>
<keyword evidence="3" id="KW-1185">Reference proteome</keyword>
<keyword evidence="2" id="KW-0808">Transferase</keyword>
<name>A0ABY6D7Q7_9BACT</name>
<evidence type="ECO:0000313" key="2">
    <source>
        <dbReference type="EMBL" id="UXX81103.1"/>
    </source>
</evidence>
<reference evidence="2" key="1">
    <citation type="submission" date="2022-10" db="EMBL/GenBank/DDBJ databases">
        <title>Comparative genomics and taxonomic characterization of three novel marine species of genus Reichenbachiella exhibiting antioxidant and polysaccharide degradation activities.</title>
        <authorList>
            <person name="Muhammad N."/>
            <person name="Lee Y.-J."/>
            <person name="Ko J."/>
            <person name="Kim S.-G."/>
        </authorList>
    </citation>
    <scope>NUCLEOTIDE SEQUENCE</scope>
    <source>
        <strain evidence="2">Wsw4-B4</strain>
    </source>
</reference>
<proteinExistence type="predicted"/>
<dbReference type="RefSeq" id="WP_263052832.1">
    <property type="nucleotide sequence ID" value="NZ_CP106735.1"/>
</dbReference>
<dbReference type="Pfam" id="PF08242">
    <property type="entry name" value="Methyltransf_12"/>
    <property type="match status" value="1"/>
</dbReference>
<protein>
    <submittedName>
        <fullName evidence="2">Class I SAM-dependent methyltransferase</fullName>
    </submittedName>
</protein>
<gene>
    <name evidence="2" type="ORF">N7E81_08315</name>
</gene>
<sequence length="217" mass="25490">MKEEKDSTYYDELFESRANYKKTYKESYYWVHWTQVIKFLGKDKNQKILEIGCGTGQLTEYLLDETFKNYVGFDFSTKAIEIAKKQLPDSTFFEGDALAKSSYDIEYDTVICLEVLEHVTRDLDIIQNIETGKTIIFSVPNFWDPSHVRIFNSERAIKKRYFTLIDIQAIVRVGNIYIAKGTRSDFKPNLLQSFLKSRETVNVSSFIKRIKHRLDKL</sequence>
<dbReference type="Gene3D" id="3.40.50.150">
    <property type="entry name" value="Vaccinia Virus protein VP39"/>
    <property type="match status" value="1"/>
</dbReference>
<dbReference type="SUPFAM" id="SSF53335">
    <property type="entry name" value="S-adenosyl-L-methionine-dependent methyltransferases"/>
    <property type="match status" value="1"/>
</dbReference>
<dbReference type="InterPro" id="IPR013217">
    <property type="entry name" value="Methyltransf_12"/>
</dbReference>